<name>A0A382Y8D2_9ZZZZ</name>
<evidence type="ECO:0000259" key="2">
    <source>
        <dbReference type="Pfam" id="PF01557"/>
    </source>
</evidence>
<feature type="non-terminal residue" evidence="3">
    <location>
        <position position="103"/>
    </location>
</feature>
<evidence type="ECO:0000313" key="3">
    <source>
        <dbReference type="EMBL" id="SVD79592.1"/>
    </source>
</evidence>
<keyword evidence="1" id="KW-0479">Metal-binding</keyword>
<sequence>MGESSLTVPQFFLKPEAALLSSPLDDPQNIDIVDDETIHHEVELVLRLGRDVDQGDDDEKLASAVDAVCIGMDLTNRPAQLRLKAKGLPWARSKAFRRSAVIG</sequence>
<feature type="domain" description="Fumarylacetoacetase-like C-terminal" evidence="2">
    <location>
        <begin position="8"/>
        <end position="103"/>
    </location>
</feature>
<gene>
    <name evidence="3" type="ORF">METZ01_LOCUS432446</name>
</gene>
<dbReference type="GO" id="GO:0018773">
    <property type="term" value="F:acetylpyruvate hydrolase activity"/>
    <property type="evidence" value="ECO:0007669"/>
    <property type="project" value="TreeGrafter"/>
</dbReference>
<reference evidence="3" key="1">
    <citation type="submission" date="2018-05" db="EMBL/GenBank/DDBJ databases">
        <authorList>
            <person name="Lanie J.A."/>
            <person name="Ng W.-L."/>
            <person name="Kazmierczak K.M."/>
            <person name="Andrzejewski T.M."/>
            <person name="Davidsen T.M."/>
            <person name="Wayne K.J."/>
            <person name="Tettelin H."/>
            <person name="Glass J.I."/>
            <person name="Rusch D."/>
            <person name="Podicherti R."/>
            <person name="Tsui H.-C.T."/>
            <person name="Winkler M.E."/>
        </authorList>
    </citation>
    <scope>NUCLEOTIDE SEQUENCE</scope>
</reference>
<dbReference type="SUPFAM" id="SSF56529">
    <property type="entry name" value="FAH"/>
    <property type="match status" value="1"/>
</dbReference>
<dbReference type="PANTHER" id="PTHR11820:SF7">
    <property type="entry name" value="ACYLPYRUVASE FAHD1, MITOCHONDRIAL"/>
    <property type="match status" value="1"/>
</dbReference>
<dbReference type="PANTHER" id="PTHR11820">
    <property type="entry name" value="ACYLPYRUVASE"/>
    <property type="match status" value="1"/>
</dbReference>
<dbReference type="EMBL" id="UINC01173800">
    <property type="protein sequence ID" value="SVD79592.1"/>
    <property type="molecule type" value="Genomic_DNA"/>
</dbReference>
<organism evidence="3">
    <name type="scientific">marine metagenome</name>
    <dbReference type="NCBI Taxonomy" id="408172"/>
    <lineage>
        <taxon>unclassified sequences</taxon>
        <taxon>metagenomes</taxon>
        <taxon>ecological metagenomes</taxon>
    </lineage>
</organism>
<dbReference type="GO" id="GO:0046872">
    <property type="term" value="F:metal ion binding"/>
    <property type="evidence" value="ECO:0007669"/>
    <property type="project" value="UniProtKB-KW"/>
</dbReference>
<dbReference type="AlphaFoldDB" id="A0A382Y8D2"/>
<dbReference type="Pfam" id="PF01557">
    <property type="entry name" value="FAA_hydrolase"/>
    <property type="match status" value="1"/>
</dbReference>
<protein>
    <recommendedName>
        <fullName evidence="2">Fumarylacetoacetase-like C-terminal domain-containing protein</fullName>
    </recommendedName>
</protein>
<evidence type="ECO:0000256" key="1">
    <source>
        <dbReference type="ARBA" id="ARBA00022723"/>
    </source>
</evidence>
<accession>A0A382Y8D2</accession>
<dbReference type="InterPro" id="IPR011234">
    <property type="entry name" value="Fumarylacetoacetase-like_C"/>
</dbReference>
<proteinExistence type="predicted"/>
<dbReference type="InterPro" id="IPR036663">
    <property type="entry name" value="Fumarylacetoacetase_C_sf"/>
</dbReference>
<dbReference type="Gene3D" id="3.90.850.10">
    <property type="entry name" value="Fumarylacetoacetase-like, C-terminal domain"/>
    <property type="match status" value="1"/>
</dbReference>